<dbReference type="InterPro" id="IPR055438">
    <property type="entry name" value="AstE_AspA_cat"/>
</dbReference>
<dbReference type="AlphaFoldDB" id="A0A845MGS4"/>
<evidence type="ECO:0000259" key="5">
    <source>
        <dbReference type="Pfam" id="PF24827"/>
    </source>
</evidence>
<dbReference type="InterPro" id="IPR053138">
    <property type="entry name" value="N-alpha-Ac-DABA_deacetylase"/>
</dbReference>
<evidence type="ECO:0000256" key="4">
    <source>
        <dbReference type="ARBA" id="ARBA00022833"/>
    </source>
</evidence>
<feature type="domain" description="Succinylglutamate desuccinylase/Aspartoacylase catalytic" evidence="5">
    <location>
        <begin position="47"/>
        <end position="233"/>
    </location>
</feature>
<gene>
    <name evidence="6" type="primary">doeB</name>
    <name evidence="6" type="ORF">GQF03_10865</name>
</gene>
<accession>A0A845MGS4</accession>
<dbReference type="EMBL" id="WTVA01000004">
    <property type="protein sequence ID" value="MZR22832.1"/>
    <property type="molecule type" value="Genomic_DNA"/>
</dbReference>
<dbReference type="Gene3D" id="3.40.630.10">
    <property type="entry name" value="Zn peptidases"/>
    <property type="match status" value="1"/>
</dbReference>
<comment type="caution">
    <text evidence="6">The sequence shown here is derived from an EMBL/GenBank/DDBJ whole genome shotgun (WGS) entry which is preliminary data.</text>
</comment>
<name>A0A845MGS4_9PROT</name>
<keyword evidence="3" id="KW-0378">Hydrolase</keyword>
<dbReference type="OrthoDB" id="9782876at2"/>
<keyword evidence="2" id="KW-0479">Metal-binding</keyword>
<proteinExistence type="predicted"/>
<dbReference type="NCBIfam" id="TIGR02994">
    <property type="entry name" value="ectoine_eutE"/>
    <property type="match status" value="1"/>
</dbReference>
<dbReference type="GO" id="GO:0016788">
    <property type="term" value="F:hydrolase activity, acting on ester bonds"/>
    <property type="evidence" value="ECO:0007669"/>
    <property type="project" value="InterPro"/>
</dbReference>
<dbReference type="SUPFAM" id="SSF53187">
    <property type="entry name" value="Zn-dependent exopeptidases"/>
    <property type="match status" value="1"/>
</dbReference>
<dbReference type="PIRSF" id="PIRSF039012">
    <property type="entry name" value="ASP"/>
    <property type="match status" value="1"/>
</dbReference>
<dbReference type="Pfam" id="PF24827">
    <property type="entry name" value="AstE_AspA_cat"/>
    <property type="match status" value="1"/>
</dbReference>
<dbReference type="PANTHER" id="PTHR37326:SF1">
    <property type="entry name" value="BLL3975 PROTEIN"/>
    <property type="match status" value="1"/>
</dbReference>
<dbReference type="PANTHER" id="PTHR37326">
    <property type="entry name" value="BLL3975 PROTEIN"/>
    <property type="match status" value="1"/>
</dbReference>
<dbReference type="InterPro" id="IPR014336">
    <property type="entry name" value="DoeB"/>
</dbReference>
<dbReference type="GO" id="GO:0016811">
    <property type="term" value="F:hydrolase activity, acting on carbon-nitrogen (but not peptide) bonds, in linear amides"/>
    <property type="evidence" value="ECO:0007669"/>
    <property type="project" value="InterPro"/>
</dbReference>
<sequence>MTGYPISPTVDFELDGVQHGYLKLPYSHDGSAWGSIMTPLTVFKNGDGPTALLTGGNHGDEYEGPIALFGLTTELDINEISGRIIIIPAMNYPAFRAGRRTSPIDSGNLNRSFPGNPKGSVTEKIADYFQRKLLPMADFVIDIHSGGKTLDFLPFCAAHILHDKAQQSKCVELMQAFNAPYSLMLLEVDATGMYDSAAEEMGKVFISTELGGGGSAGAKTIAIARKGIRNALKSAGILAGEQERADSINLDMPDSRCFVSSETTGLLEICAELGDEVEEGQIIARIYDIERTGVDPVLYRCPMDGVFAGRHFPGLISLGDIIAVIAKKC</sequence>
<organism evidence="6 7">
    <name type="scientific">Sneathiella chungangensis</name>
    <dbReference type="NCBI Taxonomy" id="1418234"/>
    <lineage>
        <taxon>Bacteria</taxon>
        <taxon>Pseudomonadati</taxon>
        <taxon>Pseudomonadota</taxon>
        <taxon>Alphaproteobacteria</taxon>
        <taxon>Sneathiellales</taxon>
        <taxon>Sneathiellaceae</taxon>
        <taxon>Sneathiella</taxon>
    </lineage>
</organism>
<dbReference type="CDD" id="cd06252">
    <property type="entry name" value="M14_ASTE_ASPA-like"/>
    <property type="match status" value="1"/>
</dbReference>
<dbReference type="RefSeq" id="WP_161339290.1">
    <property type="nucleotide sequence ID" value="NZ_JBHSDG010000004.1"/>
</dbReference>
<evidence type="ECO:0000256" key="1">
    <source>
        <dbReference type="ARBA" id="ARBA00001947"/>
    </source>
</evidence>
<keyword evidence="4" id="KW-0862">Zinc</keyword>
<dbReference type="InterPro" id="IPR043795">
    <property type="entry name" value="N-alpha-Ac-DABA-like"/>
</dbReference>
<evidence type="ECO:0000256" key="2">
    <source>
        <dbReference type="ARBA" id="ARBA00022723"/>
    </source>
</evidence>
<evidence type="ECO:0000313" key="6">
    <source>
        <dbReference type="EMBL" id="MZR22832.1"/>
    </source>
</evidence>
<evidence type="ECO:0000313" key="7">
    <source>
        <dbReference type="Proteomes" id="UP000445696"/>
    </source>
</evidence>
<keyword evidence="7" id="KW-1185">Reference proteome</keyword>
<dbReference type="Proteomes" id="UP000445696">
    <property type="component" value="Unassembled WGS sequence"/>
</dbReference>
<dbReference type="GO" id="GO:0046872">
    <property type="term" value="F:metal ion binding"/>
    <property type="evidence" value="ECO:0007669"/>
    <property type="project" value="UniProtKB-KW"/>
</dbReference>
<evidence type="ECO:0000256" key="3">
    <source>
        <dbReference type="ARBA" id="ARBA00022801"/>
    </source>
</evidence>
<protein>
    <submittedName>
        <fullName evidence="6">N-alpha-acetyl diaminobutyric acid deacetylase DoeB</fullName>
    </submittedName>
</protein>
<reference evidence="6 7" key="1">
    <citation type="journal article" date="2014" name="Int. J. Syst. Evol. Microbiol.">
        <title>Sneathiella chungangensis sp. nov., isolated from a marine sand, and emended description of the genus Sneathiella.</title>
        <authorList>
            <person name="Siamphan C."/>
            <person name="Kim H."/>
            <person name="Lee J.S."/>
            <person name="Kim W."/>
        </authorList>
    </citation>
    <scope>NUCLEOTIDE SEQUENCE [LARGE SCALE GENOMIC DNA]</scope>
    <source>
        <strain evidence="6 7">KCTC 32476</strain>
    </source>
</reference>
<comment type="cofactor">
    <cofactor evidence="1">
        <name>Zn(2+)</name>
        <dbReference type="ChEBI" id="CHEBI:29105"/>
    </cofactor>
</comment>